<gene>
    <name evidence="3" type="ORF">IFJ97_04165</name>
</gene>
<dbReference type="PROSITE" id="PS50005">
    <property type="entry name" value="TPR"/>
    <property type="match status" value="1"/>
</dbReference>
<name>A0A8J6Y0J8_9BACT</name>
<evidence type="ECO:0000259" key="2">
    <source>
        <dbReference type="PROSITE" id="PS50042"/>
    </source>
</evidence>
<dbReference type="Proteomes" id="UP000598633">
    <property type="component" value="Unassembled WGS sequence"/>
</dbReference>
<dbReference type="Gene3D" id="2.60.120.10">
    <property type="entry name" value="Jelly Rolls"/>
    <property type="match status" value="2"/>
</dbReference>
<keyword evidence="1" id="KW-0802">TPR repeat</keyword>
<dbReference type="InterPro" id="IPR018490">
    <property type="entry name" value="cNMP-bd_dom_sf"/>
</dbReference>
<dbReference type="InterPro" id="IPR018488">
    <property type="entry name" value="cNMP-bd_CS"/>
</dbReference>
<dbReference type="GO" id="GO:0005829">
    <property type="term" value="C:cytosol"/>
    <property type="evidence" value="ECO:0007669"/>
    <property type="project" value="TreeGrafter"/>
</dbReference>
<dbReference type="PANTHER" id="PTHR24567">
    <property type="entry name" value="CRP FAMILY TRANSCRIPTIONAL REGULATORY PROTEIN"/>
    <property type="match status" value="1"/>
</dbReference>
<dbReference type="SUPFAM" id="SSF51206">
    <property type="entry name" value="cAMP-binding domain-like"/>
    <property type="match status" value="2"/>
</dbReference>
<protein>
    <submittedName>
        <fullName evidence="3">Cyclic nucleotide-binding domain-containing protein</fullName>
    </submittedName>
</protein>
<dbReference type="PANTHER" id="PTHR24567:SF74">
    <property type="entry name" value="HTH-TYPE TRANSCRIPTIONAL REGULATOR ARCR"/>
    <property type="match status" value="1"/>
</dbReference>
<dbReference type="SUPFAM" id="SSF48452">
    <property type="entry name" value="TPR-like"/>
    <property type="match status" value="1"/>
</dbReference>
<sequence length="576" mass="64568">MESSMDDSILPHPSMIDRLVEVARRLRSIRRPTEAAELLEIAAAFSPHGSTLREEAERVRGEESVDDFDREFKRRNLEASHALGMAHIFETRGEFARAVDMIDLAKLRTPFNYLAYAAAGFLHLRHDDTEIALEEFIQARRLNPLDFRLAVETSRTALENEEFDAALEAAVDAMLLASWRSEREQEQERRRVETLVRLCQREPQAVEQLISTRISTLQKACDHVALSHAKIFSHHDAPARKGRAPKIGSEDDDLLRRATELRSMALFRHFSDELIIPLAKLAQPSTFENNDIIFAESDPNRDLKIVREGTVRISRTTPVGIQVLSSLDAGALFGEVSFLDGMPRSATAFGVGEGALYTIPAIALDAVVATDRELAVSLLWGFWQTLAEKVRAANAQMSELFGAPSEPFQLERGEQGAGDRVHIDEETKLDILREQGLSAQELRLLAKYSRERRYVADGLIFAEGDPGDCLYIVVEGAVRISRMVPGMGEECLAILERGEVFGELALIDDQPRSADARAHRSTTTVFSISRSLLEEVLSMDPDAAVQFLNLLCRLLCRRLRAMNERLVAWRVMASHE</sequence>
<comment type="caution">
    <text evidence="3">The sequence shown here is derived from an EMBL/GenBank/DDBJ whole genome shotgun (WGS) entry which is preliminary data.</text>
</comment>
<evidence type="ECO:0000313" key="4">
    <source>
        <dbReference type="Proteomes" id="UP000598633"/>
    </source>
</evidence>
<evidence type="ECO:0000313" key="3">
    <source>
        <dbReference type="EMBL" id="MBD3870536.1"/>
    </source>
</evidence>
<dbReference type="InterPro" id="IPR000595">
    <property type="entry name" value="cNMP-bd_dom"/>
</dbReference>
<dbReference type="Gene3D" id="1.25.40.10">
    <property type="entry name" value="Tetratricopeptide repeat domain"/>
    <property type="match status" value="1"/>
</dbReference>
<dbReference type="InterPro" id="IPR011990">
    <property type="entry name" value="TPR-like_helical_dom_sf"/>
</dbReference>
<dbReference type="CDD" id="cd00038">
    <property type="entry name" value="CAP_ED"/>
    <property type="match status" value="2"/>
</dbReference>
<proteinExistence type="predicted"/>
<evidence type="ECO:0000256" key="1">
    <source>
        <dbReference type="PROSITE-ProRule" id="PRU00339"/>
    </source>
</evidence>
<organism evidence="3 4">
    <name type="scientific">Candidatus Sulfomarinibacter kjeldsenii</name>
    <dbReference type="NCBI Taxonomy" id="2885994"/>
    <lineage>
        <taxon>Bacteria</taxon>
        <taxon>Pseudomonadati</taxon>
        <taxon>Acidobacteriota</taxon>
        <taxon>Thermoanaerobaculia</taxon>
        <taxon>Thermoanaerobaculales</taxon>
        <taxon>Candidatus Sulfomarinibacteraceae</taxon>
        <taxon>Candidatus Sulfomarinibacter</taxon>
    </lineage>
</organism>
<feature type="domain" description="Cyclic nucleotide-binding" evidence="2">
    <location>
        <begin position="266"/>
        <end position="359"/>
    </location>
</feature>
<accession>A0A8J6Y0J8</accession>
<feature type="repeat" description="TPR" evidence="1">
    <location>
        <begin position="113"/>
        <end position="146"/>
    </location>
</feature>
<dbReference type="GO" id="GO:0003700">
    <property type="term" value="F:DNA-binding transcription factor activity"/>
    <property type="evidence" value="ECO:0007669"/>
    <property type="project" value="TreeGrafter"/>
</dbReference>
<dbReference type="InterPro" id="IPR050397">
    <property type="entry name" value="Env_Response_Regulators"/>
</dbReference>
<dbReference type="PROSITE" id="PS50042">
    <property type="entry name" value="CNMP_BINDING_3"/>
    <property type="match status" value="2"/>
</dbReference>
<dbReference type="InterPro" id="IPR019734">
    <property type="entry name" value="TPR_rpt"/>
</dbReference>
<dbReference type="SMART" id="SM00100">
    <property type="entry name" value="cNMP"/>
    <property type="match status" value="2"/>
</dbReference>
<feature type="domain" description="Cyclic nucleotide-binding" evidence="2">
    <location>
        <begin position="433"/>
        <end position="537"/>
    </location>
</feature>
<dbReference type="PROSITE" id="PS00889">
    <property type="entry name" value="CNMP_BINDING_2"/>
    <property type="match status" value="1"/>
</dbReference>
<dbReference type="AlphaFoldDB" id="A0A8J6Y0J8"/>
<dbReference type="Pfam" id="PF00027">
    <property type="entry name" value="cNMP_binding"/>
    <property type="match status" value="2"/>
</dbReference>
<dbReference type="EMBL" id="JACXWA010000067">
    <property type="protein sequence ID" value="MBD3870536.1"/>
    <property type="molecule type" value="Genomic_DNA"/>
</dbReference>
<reference evidence="3 4" key="1">
    <citation type="submission" date="2020-08" db="EMBL/GenBank/DDBJ databases">
        <title>Acidobacteriota in marine sediments use diverse sulfur dissimilation pathways.</title>
        <authorList>
            <person name="Wasmund K."/>
        </authorList>
    </citation>
    <scope>NUCLEOTIDE SEQUENCE [LARGE SCALE GENOMIC DNA]</scope>
    <source>
        <strain evidence="3">MAG AM3-A</strain>
    </source>
</reference>
<dbReference type="InterPro" id="IPR014710">
    <property type="entry name" value="RmlC-like_jellyroll"/>
</dbReference>